<name>A0AAV9NBH9_9EURO</name>
<feature type="transmembrane region" description="Helical" evidence="2">
    <location>
        <begin position="106"/>
        <end position="131"/>
    </location>
</feature>
<evidence type="ECO:0008006" key="5">
    <source>
        <dbReference type="Google" id="ProtNLM"/>
    </source>
</evidence>
<keyword evidence="2" id="KW-1133">Transmembrane helix</keyword>
<dbReference type="RefSeq" id="XP_064705554.1">
    <property type="nucleotide sequence ID" value="XM_064846574.1"/>
</dbReference>
<dbReference type="AlphaFoldDB" id="A0AAV9NBH9"/>
<reference evidence="3 4" key="1">
    <citation type="submission" date="2023-08" db="EMBL/GenBank/DDBJ databases">
        <title>Black Yeasts Isolated from many extreme environments.</title>
        <authorList>
            <person name="Coleine C."/>
            <person name="Stajich J.E."/>
            <person name="Selbmann L."/>
        </authorList>
    </citation>
    <scope>NUCLEOTIDE SEQUENCE [LARGE SCALE GENOMIC DNA]</scope>
    <source>
        <strain evidence="3 4">CCFEE 5792</strain>
    </source>
</reference>
<gene>
    <name evidence="3" type="ORF">LTR84_002979</name>
</gene>
<comment type="caution">
    <text evidence="3">The sequence shown here is derived from an EMBL/GenBank/DDBJ whole genome shotgun (WGS) entry which is preliminary data.</text>
</comment>
<keyword evidence="4" id="KW-1185">Reference proteome</keyword>
<evidence type="ECO:0000313" key="3">
    <source>
        <dbReference type="EMBL" id="KAK5051327.1"/>
    </source>
</evidence>
<feature type="transmembrane region" description="Helical" evidence="2">
    <location>
        <begin position="175"/>
        <end position="196"/>
    </location>
</feature>
<sequence length="199" mass="22039">MADNEQNDATGIRPGLGRTLTHDSANPEWIRFAQTLQHKTRLEIEEKNNSRSGGVLPEFAKGLFTGIIFLSTFGGSITFQTIIQDLGDQEDSNPGHRFSRKRARTFLAISWLLFVIDLGVSALLMAMLYLYRGPKQSSWADTIYVRVLSFIFLPGVLIGALLFSSLAVTAYSEPTGWTAVGFCGAFGLAVLVWWFVEIV</sequence>
<keyword evidence="2" id="KW-0812">Transmembrane</keyword>
<dbReference type="EMBL" id="JAVRRD010000015">
    <property type="protein sequence ID" value="KAK5051327.1"/>
    <property type="molecule type" value="Genomic_DNA"/>
</dbReference>
<protein>
    <recommendedName>
        <fullName evidence="5">MARVEL domain-containing protein</fullName>
    </recommendedName>
</protein>
<accession>A0AAV9NBH9</accession>
<proteinExistence type="predicted"/>
<evidence type="ECO:0000256" key="2">
    <source>
        <dbReference type="SAM" id="Phobius"/>
    </source>
</evidence>
<evidence type="ECO:0000256" key="1">
    <source>
        <dbReference type="SAM" id="MobiDB-lite"/>
    </source>
</evidence>
<evidence type="ECO:0000313" key="4">
    <source>
        <dbReference type="Proteomes" id="UP001358417"/>
    </source>
</evidence>
<dbReference type="Proteomes" id="UP001358417">
    <property type="component" value="Unassembled WGS sequence"/>
</dbReference>
<feature type="transmembrane region" description="Helical" evidence="2">
    <location>
        <begin position="143"/>
        <end position="163"/>
    </location>
</feature>
<keyword evidence="2" id="KW-0472">Membrane</keyword>
<organism evidence="3 4">
    <name type="scientific">Exophiala bonariae</name>
    <dbReference type="NCBI Taxonomy" id="1690606"/>
    <lineage>
        <taxon>Eukaryota</taxon>
        <taxon>Fungi</taxon>
        <taxon>Dikarya</taxon>
        <taxon>Ascomycota</taxon>
        <taxon>Pezizomycotina</taxon>
        <taxon>Eurotiomycetes</taxon>
        <taxon>Chaetothyriomycetidae</taxon>
        <taxon>Chaetothyriales</taxon>
        <taxon>Herpotrichiellaceae</taxon>
        <taxon>Exophiala</taxon>
    </lineage>
</organism>
<feature type="region of interest" description="Disordered" evidence="1">
    <location>
        <begin position="1"/>
        <end position="20"/>
    </location>
</feature>
<dbReference type="GeneID" id="89971173"/>